<evidence type="ECO:0000256" key="5">
    <source>
        <dbReference type="ARBA" id="ARBA00022970"/>
    </source>
</evidence>
<keyword evidence="6 9" id="KW-1133">Transmembrane helix</keyword>
<keyword evidence="5" id="KW-0029">Amino-acid transport</keyword>
<evidence type="ECO:0000256" key="4">
    <source>
        <dbReference type="ARBA" id="ARBA00022692"/>
    </source>
</evidence>
<feature type="transmembrane region" description="Helical" evidence="9">
    <location>
        <begin position="255"/>
        <end position="280"/>
    </location>
</feature>
<feature type="transmembrane region" description="Helical" evidence="9">
    <location>
        <begin position="133"/>
        <end position="159"/>
    </location>
</feature>
<feature type="transmembrane region" description="Helical" evidence="9">
    <location>
        <begin position="59"/>
        <end position="78"/>
    </location>
</feature>
<protein>
    <submittedName>
        <fullName evidence="10">Branched-chain amino acid ABC transporter permease</fullName>
    </submittedName>
</protein>
<dbReference type="GO" id="GO:0006865">
    <property type="term" value="P:amino acid transport"/>
    <property type="evidence" value="ECO:0007669"/>
    <property type="project" value="UniProtKB-KW"/>
</dbReference>
<feature type="transmembrane region" description="Helical" evidence="9">
    <location>
        <begin position="90"/>
        <end position="113"/>
    </location>
</feature>
<dbReference type="PANTHER" id="PTHR11795:SF451">
    <property type="entry name" value="ABC TRANSPORTER PERMEASE PROTEIN"/>
    <property type="match status" value="1"/>
</dbReference>
<dbReference type="Proteomes" id="UP000705867">
    <property type="component" value="Unassembled WGS sequence"/>
</dbReference>
<keyword evidence="4 9" id="KW-0812">Transmembrane</keyword>
<evidence type="ECO:0000256" key="8">
    <source>
        <dbReference type="ARBA" id="ARBA00037998"/>
    </source>
</evidence>
<keyword evidence="2" id="KW-0813">Transport</keyword>
<dbReference type="InterPro" id="IPR001851">
    <property type="entry name" value="ABC_transp_permease"/>
</dbReference>
<feature type="transmembrane region" description="Helical" evidence="9">
    <location>
        <begin position="6"/>
        <end position="27"/>
    </location>
</feature>
<dbReference type="PANTHER" id="PTHR11795">
    <property type="entry name" value="BRANCHED-CHAIN AMINO ACID TRANSPORT SYSTEM PERMEASE PROTEIN LIVH"/>
    <property type="match status" value="1"/>
</dbReference>
<organism evidence="10 11">
    <name type="scientific">Candidatus Nitrobium versatile</name>
    <dbReference type="NCBI Taxonomy" id="2884831"/>
    <lineage>
        <taxon>Bacteria</taxon>
        <taxon>Pseudomonadati</taxon>
        <taxon>Nitrospirota</taxon>
        <taxon>Nitrospiria</taxon>
        <taxon>Nitrospirales</taxon>
        <taxon>Nitrospiraceae</taxon>
        <taxon>Candidatus Nitrobium</taxon>
    </lineage>
</organism>
<evidence type="ECO:0000313" key="11">
    <source>
        <dbReference type="Proteomes" id="UP000705867"/>
    </source>
</evidence>
<dbReference type="EMBL" id="JAIOIV010000023">
    <property type="protein sequence ID" value="MBZ0155155.1"/>
    <property type="molecule type" value="Genomic_DNA"/>
</dbReference>
<reference evidence="10" key="1">
    <citation type="journal article" date="2021" name="bioRxiv">
        <title>Unraveling nitrogen, sulfur and carbon metabolic pathways and microbial community transcriptional responses to substrate deprivation and toxicity stresses in a bioreactor mimicking anoxic brackish coastal sediment conditions.</title>
        <authorList>
            <person name="Martins P.D."/>
            <person name="Echeveste M.J."/>
            <person name="Arshad A."/>
            <person name="Kurth J."/>
            <person name="Ouboter H."/>
            <person name="Jetten M.S.M."/>
            <person name="Welte C.U."/>
        </authorList>
    </citation>
    <scope>NUCLEOTIDE SEQUENCE</scope>
    <source>
        <strain evidence="10">MAG_39</strain>
    </source>
</reference>
<evidence type="ECO:0000313" key="10">
    <source>
        <dbReference type="EMBL" id="MBZ0155155.1"/>
    </source>
</evidence>
<evidence type="ECO:0000256" key="1">
    <source>
        <dbReference type="ARBA" id="ARBA00004651"/>
    </source>
</evidence>
<evidence type="ECO:0000256" key="2">
    <source>
        <dbReference type="ARBA" id="ARBA00022448"/>
    </source>
</evidence>
<feature type="transmembrane region" description="Helical" evidence="9">
    <location>
        <begin position="225"/>
        <end position="249"/>
    </location>
</feature>
<dbReference type="AlphaFoldDB" id="A0A953JAJ8"/>
<dbReference type="Pfam" id="PF02653">
    <property type="entry name" value="BPD_transp_2"/>
    <property type="match status" value="1"/>
</dbReference>
<comment type="similarity">
    <text evidence="8">Belongs to the binding-protein-dependent transport system permease family. LivHM subfamily.</text>
</comment>
<dbReference type="InterPro" id="IPR052157">
    <property type="entry name" value="BCAA_transport_permease"/>
</dbReference>
<sequence length="294" mass="30550">MEFFLQVFVSGLMTGLMYSLVAIGFVLIYKASGVFNFAQGSMVLAAALTFVSFREMEIGFAASLGITLVVMVLLGIAVERAALRHLVNTSLITLFMATVGLSSIVEGLAQAVWGGEVHGLELGIPDTALDIVGSFTVSTFDLFASGIVAVLVTGLALFFNKTRTGLYLRAIADGPVAALSVGVPMSRMVAVVWATAGVVALVAGMLWGARLGVQFTLSVVALKALPVFVLGGFTSITGAIIGGLLVGAVENLGEIYIGGIIGGGIQNWIPYAFALLVLLIRPSGLFGEKTVVRV</sequence>
<accession>A0A953JAJ8</accession>
<keyword evidence="7 9" id="KW-0472">Membrane</keyword>
<proteinExistence type="inferred from homology"/>
<dbReference type="GO" id="GO:0022857">
    <property type="term" value="F:transmembrane transporter activity"/>
    <property type="evidence" value="ECO:0007669"/>
    <property type="project" value="InterPro"/>
</dbReference>
<comment type="subcellular location">
    <subcellularLocation>
        <location evidence="1">Cell membrane</location>
        <topology evidence="1">Multi-pass membrane protein</topology>
    </subcellularLocation>
</comment>
<dbReference type="GO" id="GO:0005886">
    <property type="term" value="C:plasma membrane"/>
    <property type="evidence" value="ECO:0007669"/>
    <property type="project" value="UniProtKB-SubCell"/>
</dbReference>
<evidence type="ECO:0000256" key="3">
    <source>
        <dbReference type="ARBA" id="ARBA00022475"/>
    </source>
</evidence>
<comment type="caution">
    <text evidence="10">The sequence shown here is derived from an EMBL/GenBank/DDBJ whole genome shotgun (WGS) entry which is preliminary data.</text>
</comment>
<keyword evidence="3" id="KW-1003">Cell membrane</keyword>
<evidence type="ECO:0000256" key="9">
    <source>
        <dbReference type="SAM" id="Phobius"/>
    </source>
</evidence>
<feature type="transmembrane region" description="Helical" evidence="9">
    <location>
        <begin position="191"/>
        <end position="213"/>
    </location>
</feature>
<gene>
    <name evidence="10" type="ORF">K8I29_02945</name>
</gene>
<evidence type="ECO:0000256" key="6">
    <source>
        <dbReference type="ARBA" id="ARBA00022989"/>
    </source>
</evidence>
<name>A0A953JAJ8_9BACT</name>
<evidence type="ECO:0000256" key="7">
    <source>
        <dbReference type="ARBA" id="ARBA00023136"/>
    </source>
</evidence>
<dbReference type="CDD" id="cd06582">
    <property type="entry name" value="TM_PBP1_LivH_like"/>
    <property type="match status" value="1"/>
</dbReference>
<reference evidence="10" key="2">
    <citation type="submission" date="2021-08" db="EMBL/GenBank/DDBJ databases">
        <authorList>
            <person name="Dalcin Martins P."/>
        </authorList>
    </citation>
    <scope>NUCLEOTIDE SEQUENCE</scope>
    <source>
        <strain evidence="10">MAG_39</strain>
    </source>
</reference>